<dbReference type="HOGENOM" id="CLU_019858_1_2_1"/>
<dbReference type="Proteomes" id="UP000011761">
    <property type="component" value="Unassembled WGS sequence"/>
</dbReference>
<feature type="domain" description="PCI" evidence="4">
    <location>
        <begin position="225"/>
        <end position="405"/>
    </location>
</feature>
<evidence type="ECO:0000256" key="2">
    <source>
        <dbReference type="ARBA" id="ARBA00022942"/>
    </source>
</evidence>
<keyword evidence="6" id="KW-1185">Reference proteome</keyword>
<dbReference type="OrthoDB" id="1713558at2759"/>
<dbReference type="SMART" id="SM00088">
    <property type="entry name" value="PINT"/>
    <property type="match status" value="1"/>
</dbReference>
<feature type="compositionally biased region" description="Acidic residues" evidence="3">
    <location>
        <begin position="465"/>
        <end position="481"/>
    </location>
</feature>
<dbReference type="Pfam" id="PF01399">
    <property type="entry name" value="PCI"/>
    <property type="match status" value="1"/>
</dbReference>
<dbReference type="STRING" id="717646.M2LMI3"/>
<protein>
    <recommendedName>
        <fullName evidence="4">PCI domain-containing protein</fullName>
    </recommendedName>
</protein>
<evidence type="ECO:0000259" key="4">
    <source>
        <dbReference type="PROSITE" id="PS50250"/>
    </source>
</evidence>
<dbReference type="AlphaFoldDB" id="M2LMI3"/>
<keyword evidence="2" id="KW-0647">Proteasome</keyword>
<dbReference type="GeneID" id="19116642"/>
<dbReference type="InterPro" id="IPR013586">
    <property type="entry name" value="PSMD3_C"/>
</dbReference>
<dbReference type="InterPro" id="IPR057985">
    <property type="entry name" value="TPR_PSMD3_N"/>
</dbReference>
<gene>
    <name evidence="5" type="ORF">BAUCODRAFT_71146</name>
</gene>
<dbReference type="PROSITE" id="PS50250">
    <property type="entry name" value="PCI"/>
    <property type="match status" value="1"/>
</dbReference>
<dbReference type="InterPro" id="IPR000717">
    <property type="entry name" value="PCI_dom"/>
</dbReference>
<sequence length="481" mass="54432">NFHLINQAVDSFDSRFTLRALRSIATLRKRDNFTAALALGIRTAFPKPQNNARRVLEEMLPEALRHAHGKDAHMQNGDGAKDVKEPDVVEIAEVWAYLGLLLQVHLYDTHQHQKGADFSTNFVEKIRSFNRRTMDPIGAKAYFYYSLFHENLHPLPPSKQSPVIDIRPKLLAALRSAVIRKDSETQASCLVLLLRNYISTADITQADLLVAQTQLPPTSPNNQVCRYLYYIGRIRAIQLAYTEAHKHLESATRKSPTTGPATGFYQQASKLLIVVELLMGDIPDRSLFRQASLELALHPYFRLVQAVRVGDLQAFLKCVTTNEEQFRKDGTYTLILRLRQNVIKTGIRMLSLSYSRISLRDICTRLHISSEESAEYITAKAIRDGVIEDARLDHANGVLVTEQGRDVYGTTEPSEAFDARIRALLGMRDECVMAMRYPMHKHRQEVEEAAKARERERELAKEIVEGEGDEADGDEGGFEGM</sequence>
<dbReference type="GO" id="GO:0042176">
    <property type="term" value="P:regulation of protein catabolic process"/>
    <property type="evidence" value="ECO:0007669"/>
    <property type="project" value="InterPro"/>
</dbReference>
<organism evidence="5 6">
    <name type="scientific">Baudoinia panamericana (strain UAMH 10762)</name>
    <name type="common">Angels' share fungus</name>
    <name type="synonym">Baudoinia compniacensis (strain UAMH 10762)</name>
    <dbReference type="NCBI Taxonomy" id="717646"/>
    <lineage>
        <taxon>Eukaryota</taxon>
        <taxon>Fungi</taxon>
        <taxon>Dikarya</taxon>
        <taxon>Ascomycota</taxon>
        <taxon>Pezizomycotina</taxon>
        <taxon>Dothideomycetes</taxon>
        <taxon>Dothideomycetidae</taxon>
        <taxon>Mycosphaerellales</taxon>
        <taxon>Teratosphaeriaceae</taxon>
        <taxon>Baudoinia</taxon>
    </lineage>
</organism>
<dbReference type="PANTHER" id="PTHR10758:SF2">
    <property type="entry name" value="26S PROTEASOME NON-ATPASE REGULATORY SUBUNIT 3"/>
    <property type="match status" value="1"/>
</dbReference>
<dbReference type="GO" id="GO:0008541">
    <property type="term" value="C:proteasome regulatory particle, lid subcomplex"/>
    <property type="evidence" value="ECO:0007669"/>
    <property type="project" value="EnsemblFungi"/>
</dbReference>
<dbReference type="eggNOG" id="KOG2581">
    <property type="taxonomic scope" value="Eukaryota"/>
</dbReference>
<proteinExistence type="inferred from homology"/>
<dbReference type="InterPro" id="IPR036390">
    <property type="entry name" value="WH_DNA-bd_sf"/>
</dbReference>
<dbReference type="Pfam" id="PF08375">
    <property type="entry name" value="Rpn3_C"/>
    <property type="match status" value="1"/>
</dbReference>
<dbReference type="RefSeq" id="XP_007676951.1">
    <property type="nucleotide sequence ID" value="XM_007678761.1"/>
</dbReference>
<feature type="compositionally biased region" description="Basic and acidic residues" evidence="3">
    <location>
        <begin position="448"/>
        <end position="464"/>
    </location>
</feature>
<dbReference type="SUPFAM" id="SSF46785">
    <property type="entry name" value="Winged helix' DNA-binding domain"/>
    <property type="match status" value="1"/>
</dbReference>
<evidence type="ECO:0000256" key="1">
    <source>
        <dbReference type="ARBA" id="ARBA00007912"/>
    </source>
</evidence>
<dbReference type="Pfam" id="PF25573">
    <property type="entry name" value="TPR_PSMD3_N"/>
    <property type="match status" value="1"/>
</dbReference>
<evidence type="ECO:0000256" key="3">
    <source>
        <dbReference type="SAM" id="MobiDB-lite"/>
    </source>
</evidence>
<dbReference type="KEGG" id="bcom:BAUCODRAFT_71146"/>
<evidence type="ECO:0000313" key="6">
    <source>
        <dbReference type="Proteomes" id="UP000011761"/>
    </source>
</evidence>
<dbReference type="GO" id="GO:0030234">
    <property type="term" value="F:enzyme regulator activity"/>
    <property type="evidence" value="ECO:0007669"/>
    <property type="project" value="InterPro"/>
</dbReference>
<feature type="region of interest" description="Disordered" evidence="3">
    <location>
        <begin position="448"/>
        <end position="481"/>
    </location>
</feature>
<evidence type="ECO:0000313" key="5">
    <source>
        <dbReference type="EMBL" id="EMC95517.1"/>
    </source>
</evidence>
<dbReference type="GO" id="GO:0043161">
    <property type="term" value="P:proteasome-mediated ubiquitin-dependent protein catabolic process"/>
    <property type="evidence" value="ECO:0007669"/>
    <property type="project" value="EnsemblFungi"/>
</dbReference>
<reference evidence="5 6" key="1">
    <citation type="journal article" date="2012" name="PLoS Pathog.">
        <title>Diverse lifestyles and strategies of plant pathogenesis encoded in the genomes of eighteen Dothideomycetes fungi.</title>
        <authorList>
            <person name="Ohm R.A."/>
            <person name="Feau N."/>
            <person name="Henrissat B."/>
            <person name="Schoch C.L."/>
            <person name="Horwitz B.A."/>
            <person name="Barry K.W."/>
            <person name="Condon B.J."/>
            <person name="Copeland A.C."/>
            <person name="Dhillon B."/>
            <person name="Glaser F."/>
            <person name="Hesse C.N."/>
            <person name="Kosti I."/>
            <person name="LaButti K."/>
            <person name="Lindquist E.A."/>
            <person name="Lucas S."/>
            <person name="Salamov A.A."/>
            <person name="Bradshaw R.E."/>
            <person name="Ciuffetti L."/>
            <person name="Hamelin R.C."/>
            <person name="Kema G.H.J."/>
            <person name="Lawrence C."/>
            <person name="Scott J.A."/>
            <person name="Spatafora J.W."/>
            <person name="Turgeon B.G."/>
            <person name="de Wit P.J.G.M."/>
            <person name="Zhong S."/>
            <person name="Goodwin S.B."/>
            <person name="Grigoriev I.V."/>
        </authorList>
    </citation>
    <scope>NUCLEOTIDE SEQUENCE [LARGE SCALE GENOMIC DNA]</scope>
    <source>
        <strain evidence="5 6">UAMH 10762</strain>
    </source>
</reference>
<name>M2LMI3_BAUPA</name>
<feature type="non-terminal residue" evidence="5">
    <location>
        <position position="1"/>
    </location>
</feature>
<dbReference type="PANTHER" id="PTHR10758">
    <property type="entry name" value="26S PROTEASOME NON-ATPASE REGULATORY SUBUNIT 3/COP9 SIGNALOSOME COMPLEX SUBUNIT 3"/>
    <property type="match status" value="1"/>
</dbReference>
<dbReference type="EMBL" id="KB445556">
    <property type="protein sequence ID" value="EMC95517.1"/>
    <property type="molecule type" value="Genomic_DNA"/>
</dbReference>
<dbReference type="InterPro" id="IPR050756">
    <property type="entry name" value="CSN3"/>
</dbReference>
<comment type="similarity">
    <text evidence="1">Belongs to the proteasome subunit S3 family.</text>
</comment>
<dbReference type="SMART" id="SM00753">
    <property type="entry name" value="PAM"/>
    <property type="match status" value="1"/>
</dbReference>
<dbReference type="OMA" id="AKVYFYF"/>
<accession>M2LMI3</accession>